<proteinExistence type="predicted"/>
<evidence type="ECO:0000313" key="2">
    <source>
        <dbReference type="EMBL" id="ARF08068.1"/>
    </source>
</evidence>
<keyword evidence="1" id="KW-0472">Membrane</keyword>
<keyword evidence="1" id="KW-0812">Transmembrane</keyword>
<name>A0A1V0S8V3_9VIRU</name>
<organism evidence="2">
    <name type="scientific">Catovirus CTV1</name>
    <dbReference type="NCBI Taxonomy" id="1977631"/>
    <lineage>
        <taxon>Viruses</taxon>
        <taxon>Varidnaviria</taxon>
        <taxon>Bamfordvirae</taxon>
        <taxon>Nucleocytoviricota</taxon>
        <taxon>Megaviricetes</taxon>
        <taxon>Imitervirales</taxon>
        <taxon>Mimiviridae</taxon>
        <taxon>Klosneuvirinae</taxon>
        <taxon>Catovirus</taxon>
    </lineage>
</organism>
<evidence type="ECO:0000256" key="1">
    <source>
        <dbReference type="SAM" id="Phobius"/>
    </source>
</evidence>
<reference evidence="2" key="1">
    <citation type="journal article" date="2017" name="Science">
        <title>Giant viruses with an expanded complement of translation system components.</title>
        <authorList>
            <person name="Schulz F."/>
            <person name="Yutin N."/>
            <person name="Ivanova N.N."/>
            <person name="Ortega D.R."/>
            <person name="Lee T.K."/>
            <person name="Vierheilig J."/>
            <person name="Daims H."/>
            <person name="Horn M."/>
            <person name="Wagner M."/>
            <person name="Jensen G.J."/>
            <person name="Kyrpides N.C."/>
            <person name="Koonin E.V."/>
            <person name="Woyke T."/>
        </authorList>
    </citation>
    <scope>NUCLEOTIDE SEQUENCE</scope>
    <source>
        <strain evidence="2">CTV1</strain>
    </source>
</reference>
<sequence>MFVHQVFIQQRGFIIFIIIYKVHNVIVGELFTKILLIV</sequence>
<feature type="transmembrane region" description="Helical" evidence="1">
    <location>
        <begin position="12"/>
        <end position="36"/>
    </location>
</feature>
<dbReference type="EMBL" id="KY684083">
    <property type="protein sequence ID" value="ARF08068.1"/>
    <property type="molecule type" value="Genomic_DNA"/>
</dbReference>
<accession>A0A1V0S8V3</accession>
<gene>
    <name evidence="2" type="ORF">Catovirus_1_118</name>
</gene>
<keyword evidence="1" id="KW-1133">Transmembrane helix</keyword>
<protein>
    <submittedName>
        <fullName evidence="2">Uncharacterized protein</fullName>
    </submittedName>
</protein>